<organism evidence="1 2">
    <name type="scientific">Zoogloea oleivorans</name>
    <dbReference type="NCBI Taxonomy" id="1552750"/>
    <lineage>
        <taxon>Bacteria</taxon>
        <taxon>Pseudomonadati</taxon>
        <taxon>Pseudomonadota</taxon>
        <taxon>Betaproteobacteria</taxon>
        <taxon>Rhodocyclales</taxon>
        <taxon>Zoogloeaceae</taxon>
        <taxon>Zoogloea</taxon>
    </lineage>
</organism>
<dbReference type="EMBL" id="SDKK01000011">
    <property type="protein sequence ID" value="TYC56217.1"/>
    <property type="molecule type" value="Genomic_DNA"/>
</dbReference>
<evidence type="ECO:0000313" key="1">
    <source>
        <dbReference type="EMBL" id="TYC56217.1"/>
    </source>
</evidence>
<proteinExistence type="predicted"/>
<dbReference type="OrthoDB" id="9181969at2"/>
<dbReference type="Proteomes" id="UP000389128">
    <property type="component" value="Unassembled WGS sequence"/>
</dbReference>
<dbReference type="InterPro" id="IPR021951">
    <property type="entry name" value="DUF3567"/>
</dbReference>
<dbReference type="Pfam" id="PF12091">
    <property type="entry name" value="DUF3567"/>
    <property type="match status" value="1"/>
</dbReference>
<name>A0A6C2CQ22_9RHOO</name>
<evidence type="ECO:0008006" key="3">
    <source>
        <dbReference type="Google" id="ProtNLM"/>
    </source>
</evidence>
<protein>
    <recommendedName>
        <fullName evidence="3">DUF3567 domain-containing protein</fullName>
    </recommendedName>
</protein>
<sequence length="77" mass="8803">MNVVLNNPVLYVVDYPNVDAVEVIDKRRGVGVLFRDEAAQRFLRELRDVASAATEMDDFEIWIADYGTLMTQPAVYH</sequence>
<evidence type="ECO:0000313" key="2">
    <source>
        <dbReference type="Proteomes" id="UP000389128"/>
    </source>
</evidence>
<keyword evidence="2" id="KW-1185">Reference proteome</keyword>
<reference evidence="1 2" key="1">
    <citation type="submission" date="2019-01" db="EMBL/GenBank/DDBJ databases">
        <title>Zoogloea oleivorans genome sequencing and assembly.</title>
        <authorList>
            <person name="Tancsics A."/>
            <person name="Farkas M."/>
            <person name="Kriszt B."/>
            <person name="Maroti G."/>
            <person name="Horvath B."/>
        </authorList>
    </citation>
    <scope>NUCLEOTIDE SEQUENCE [LARGE SCALE GENOMIC DNA]</scope>
    <source>
        <strain evidence="1 2">Buc</strain>
    </source>
</reference>
<accession>A0A6C2CQ22</accession>
<comment type="caution">
    <text evidence="1">The sequence shown here is derived from an EMBL/GenBank/DDBJ whole genome shotgun (WGS) entry which is preliminary data.</text>
</comment>
<dbReference type="RefSeq" id="WP_148579511.1">
    <property type="nucleotide sequence ID" value="NZ_JAVEUW010000009.1"/>
</dbReference>
<gene>
    <name evidence="1" type="ORF">ETQ85_13030</name>
</gene>
<dbReference type="AlphaFoldDB" id="A0A6C2CQ22"/>